<dbReference type="Pfam" id="PF09485">
    <property type="entry name" value="CRISPR_Cse2"/>
    <property type="match status" value="1"/>
</dbReference>
<dbReference type="Gene3D" id="1.10.520.40">
    <property type="entry name" value="CRISPR-associated protein Cse2"/>
    <property type="match status" value="1"/>
</dbReference>
<dbReference type="CDD" id="cd09731">
    <property type="entry name" value="Cse2_I-E"/>
    <property type="match status" value="1"/>
</dbReference>
<dbReference type="RefSeq" id="WP_018746455.1">
    <property type="nucleotide sequence ID" value="NZ_BAABUF010000007.1"/>
</dbReference>
<organism evidence="1 2">
    <name type="scientific">Chitiniphilus shinanonensis</name>
    <dbReference type="NCBI Taxonomy" id="553088"/>
    <lineage>
        <taxon>Bacteria</taxon>
        <taxon>Pseudomonadati</taxon>
        <taxon>Pseudomonadota</taxon>
        <taxon>Betaproteobacteria</taxon>
        <taxon>Neisseriales</taxon>
        <taxon>Chitinibacteraceae</taxon>
        <taxon>Chitiniphilus</taxon>
    </lineage>
</organism>
<dbReference type="InterPro" id="IPR013382">
    <property type="entry name" value="CRISPR-assoc_prot_Cse2"/>
</dbReference>
<sequence>MSDYAQKFVAQLERLNRPEQRDARALAILRRSLGFPPGSYPAAYPYVEYFIAADAHAQDAQRLALYLTAGLYALHPHQGAQTLATALGGLMRQRDSSSIERRFIALLSADAENVAIYLRQAISLLAADDVSLDYAVLLQDLCTWLNPRADADRLDTVRRRWARDFYRALTVETDVPAPVSNTENA</sequence>
<evidence type="ECO:0000313" key="1">
    <source>
        <dbReference type="EMBL" id="GLS05654.1"/>
    </source>
</evidence>
<accession>A0ABQ6BVF5</accession>
<name>A0ABQ6BVF5_9NEIS</name>
<gene>
    <name evidence="1" type="primary">cse2</name>
    <name evidence="1" type="ORF">GCM10007860_28110</name>
</gene>
<evidence type="ECO:0000313" key="2">
    <source>
        <dbReference type="Proteomes" id="UP001156836"/>
    </source>
</evidence>
<protein>
    <submittedName>
        <fullName evidence="1">CRISPR-associated protein Cse2</fullName>
    </submittedName>
</protein>
<comment type="caution">
    <text evidence="1">The sequence shown here is derived from an EMBL/GenBank/DDBJ whole genome shotgun (WGS) entry which is preliminary data.</text>
</comment>
<dbReference type="EMBL" id="BSOZ01000057">
    <property type="protein sequence ID" value="GLS05654.1"/>
    <property type="molecule type" value="Genomic_DNA"/>
</dbReference>
<dbReference type="InterPro" id="IPR038287">
    <property type="entry name" value="Cse2_sf"/>
</dbReference>
<reference evidence="2" key="1">
    <citation type="journal article" date="2019" name="Int. J. Syst. Evol. Microbiol.">
        <title>The Global Catalogue of Microorganisms (GCM) 10K type strain sequencing project: providing services to taxonomists for standard genome sequencing and annotation.</title>
        <authorList>
            <consortium name="The Broad Institute Genomics Platform"/>
            <consortium name="The Broad Institute Genome Sequencing Center for Infectious Disease"/>
            <person name="Wu L."/>
            <person name="Ma J."/>
        </authorList>
    </citation>
    <scope>NUCLEOTIDE SEQUENCE [LARGE SCALE GENOMIC DNA]</scope>
    <source>
        <strain evidence="2">NBRC 104970</strain>
    </source>
</reference>
<dbReference type="Proteomes" id="UP001156836">
    <property type="component" value="Unassembled WGS sequence"/>
</dbReference>
<keyword evidence="2" id="KW-1185">Reference proteome</keyword>
<dbReference type="NCBIfam" id="TIGR02548">
    <property type="entry name" value="casB_cse2"/>
    <property type="match status" value="1"/>
</dbReference>
<proteinExistence type="predicted"/>